<organism evidence="2 3">
    <name type="scientific">Psychrosphaera aquimarina</name>
    <dbReference type="NCBI Taxonomy" id="2044854"/>
    <lineage>
        <taxon>Bacteria</taxon>
        <taxon>Pseudomonadati</taxon>
        <taxon>Pseudomonadota</taxon>
        <taxon>Gammaproteobacteria</taxon>
        <taxon>Alteromonadales</taxon>
        <taxon>Pseudoalteromonadaceae</taxon>
        <taxon>Psychrosphaera</taxon>
    </lineage>
</organism>
<proteinExistence type="predicted"/>
<feature type="transmembrane region" description="Helical" evidence="1">
    <location>
        <begin position="14"/>
        <end position="32"/>
    </location>
</feature>
<dbReference type="RefSeq" id="WP_315945850.1">
    <property type="nucleotide sequence ID" value="NZ_JAWCUA010000003.1"/>
</dbReference>
<keyword evidence="1" id="KW-0472">Membrane</keyword>
<name>A0ABU3QX41_9GAMM</name>
<feature type="transmembrane region" description="Helical" evidence="1">
    <location>
        <begin position="38"/>
        <end position="57"/>
    </location>
</feature>
<dbReference type="InterPro" id="IPR032531">
    <property type="entry name" value="DUF4956"/>
</dbReference>
<keyword evidence="3" id="KW-1185">Reference proteome</keyword>
<dbReference type="Proteomes" id="UP001257914">
    <property type="component" value="Unassembled WGS sequence"/>
</dbReference>
<evidence type="ECO:0000313" key="3">
    <source>
        <dbReference type="Proteomes" id="UP001257914"/>
    </source>
</evidence>
<sequence>MLRYRTESISIKEMTYLFLVTAIALLTSVGQMSLVDLAILNGVICLIAFIIDSSLFVKRYEIQSVCYERIENITPENKDT</sequence>
<accession>A0ABU3QX41</accession>
<dbReference type="Pfam" id="PF16316">
    <property type="entry name" value="DUF4956"/>
    <property type="match status" value="1"/>
</dbReference>
<gene>
    <name evidence="2" type="ORF">RT723_03060</name>
</gene>
<keyword evidence="1" id="KW-0812">Transmembrane</keyword>
<evidence type="ECO:0000313" key="2">
    <source>
        <dbReference type="EMBL" id="MDU0111997.1"/>
    </source>
</evidence>
<dbReference type="EMBL" id="JAWCUA010000003">
    <property type="protein sequence ID" value="MDU0111997.1"/>
    <property type="molecule type" value="Genomic_DNA"/>
</dbReference>
<comment type="caution">
    <text evidence="2">The sequence shown here is derived from an EMBL/GenBank/DDBJ whole genome shotgun (WGS) entry which is preliminary data.</text>
</comment>
<evidence type="ECO:0000256" key="1">
    <source>
        <dbReference type="SAM" id="Phobius"/>
    </source>
</evidence>
<keyword evidence="1" id="KW-1133">Transmembrane helix</keyword>
<protein>
    <submittedName>
        <fullName evidence="2">DUF4956 domain-containing protein</fullName>
    </submittedName>
</protein>
<reference evidence="2 3" key="1">
    <citation type="submission" date="2023-10" db="EMBL/GenBank/DDBJ databases">
        <title>Psychrosphaera aquimaarina strain SW33 isolated from seawater.</title>
        <authorList>
            <person name="Bayburt H."/>
            <person name="Kim J.M."/>
            <person name="Choi B.J."/>
            <person name="Jeon C.O."/>
        </authorList>
    </citation>
    <scope>NUCLEOTIDE SEQUENCE [LARGE SCALE GENOMIC DNA]</scope>
    <source>
        <strain evidence="2 3">KCTC 52743</strain>
    </source>
</reference>